<evidence type="ECO:0000256" key="2">
    <source>
        <dbReference type="SAM" id="MobiDB-lite"/>
    </source>
</evidence>
<sequence>MKTFGGEGRDKSGEEKRRLSPSCSTQNPKRVKIVDKAGCQLCMGHAVDKDLLSLVQREVKGIITDLTLHDARLDEVEEKFKVEEETRREEIERILARLMSAEKTLSEDLSRRVQRVEERLAATNNNVAKLEQGFAIREIAKWKNYSMVLLRQMTN</sequence>
<name>A0A9W9ZGK5_9CNID</name>
<evidence type="ECO:0000313" key="4">
    <source>
        <dbReference type="Proteomes" id="UP001163046"/>
    </source>
</evidence>
<evidence type="ECO:0000313" key="3">
    <source>
        <dbReference type="EMBL" id="KAJ7381156.1"/>
    </source>
</evidence>
<gene>
    <name evidence="3" type="ORF">OS493_004755</name>
</gene>
<keyword evidence="1" id="KW-0175">Coiled coil</keyword>
<dbReference type="OrthoDB" id="5988597at2759"/>
<organism evidence="3 4">
    <name type="scientific">Desmophyllum pertusum</name>
    <dbReference type="NCBI Taxonomy" id="174260"/>
    <lineage>
        <taxon>Eukaryota</taxon>
        <taxon>Metazoa</taxon>
        <taxon>Cnidaria</taxon>
        <taxon>Anthozoa</taxon>
        <taxon>Hexacorallia</taxon>
        <taxon>Scleractinia</taxon>
        <taxon>Caryophylliina</taxon>
        <taxon>Caryophylliidae</taxon>
        <taxon>Desmophyllum</taxon>
    </lineage>
</organism>
<dbReference type="Proteomes" id="UP001163046">
    <property type="component" value="Unassembled WGS sequence"/>
</dbReference>
<feature type="coiled-coil region" evidence="1">
    <location>
        <begin position="73"/>
        <end position="133"/>
    </location>
</feature>
<accession>A0A9W9ZGK5</accession>
<reference evidence="3" key="1">
    <citation type="submission" date="2023-01" db="EMBL/GenBank/DDBJ databases">
        <title>Genome assembly of the deep-sea coral Lophelia pertusa.</title>
        <authorList>
            <person name="Herrera S."/>
            <person name="Cordes E."/>
        </authorList>
    </citation>
    <scope>NUCLEOTIDE SEQUENCE</scope>
    <source>
        <strain evidence="3">USNM1676648</strain>
        <tissue evidence="3">Polyp</tissue>
    </source>
</reference>
<dbReference type="AlphaFoldDB" id="A0A9W9ZGK5"/>
<evidence type="ECO:0000256" key="1">
    <source>
        <dbReference type="SAM" id="Coils"/>
    </source>
</evidence>
<protein>
    <submittedName>
        <fullName evidence="3">Uncharacterized protein</fullName>
    </submittedName>
</protein>
<feature type="region of interest" description="Disordered" evidence="2">
    <location>
        <begin position="1"/>
        <end position="27"/>
    </location>
</feature>
<comment type="caution">
    <text evidence="3">The sequence shown here is derived from an EMBL/GenBank/DDBJ whole genome shotgun (WGS) entry which is preliminary data.</text>
</comment>
<dbReference type="EMBL" id="MU826351">
    <property type="protein sequence ID" value="KAJ7381156.1"/>
    <property type="molecule type" value="Genomic_DNA"/>
</dbReference>
<proteinExistence type="predicted"/>
<keyword evidence="4" id="KW-1185">Reference proteome</keyword>
<feature type="compositionally biased region" description="Basic and acidic residues" evidence="2">
    <location>
        <begin position="7"/>
        <end position="18"/>
    </location>
</feature>